<evidence type="ECO:0000313" key="2">
    <source>
        <dbReference type="EMBL" id="KAF9890012.1"/>
    </source>
</evidence>
<evidence type="ECO:0000256" key="1">
    <source>
        <dbReference type="SAM" id="MobiDB-lite"/>
    </source>
</evidence>
<protein>
    <submittedName>
        <fullName evidence="2">Uncharacterized protein</fullName>
    </submittedName>
</protein>
<sequence>MEHQLFEIIPLLRIMICRQCQYGVWPAEVECHLKQQHQLPHSLVQPIVQAIQQWTEVAPNPQAIQVPQALDTPLPVLPCYWDGFLCRREPQACSFIASTLRSMRTHWYRHHQWSQYPGRGRVSVALRAQREAEFQQSFEQVAYQQLFPSRAGSHYIHIRYPQGRQSPPPPSDQAQRAVDAVLQAWEAAEAARQATPIEPDELTDANPWLRRTRWPEALQGIPAADLRQSVVAPDPEPQDAVEQGVQVLWETIAQVVRRSQQTVRYCGAAIRMEAVRNQAGRLPYQPLMAYLDGDDIQKHIQPWQQVLAFIARTQHPQDWAYPQYDLTARQRAKWEDLWWLIQHPEAPVEVEEALQPWIMRPREQACLEFCVELLNQRHRTQEYESALVCAMAVLGRGERGWQGPDSYPPILSRVIKIARFMVVQKALWLDPMVISIIRMWQKEQTEAPWALLSADQELEDIDEGYSSSRASSPVSRPLGLREFLAREASTSIIPPQRWARADMQARQQTIQTHLTVEAIIQEAPQWQDHCYICTMQGRHGASHDLYQCWEPESQPAKQWMMRVRRQIQYQAFSACYQCGMPQAEQVEEQAEEQGEEQTEEQGKEQAEGQAEEQAEEHADEQVEEQTKEQAKKEGKK</sequence>
<name>A0AAD4CQR0_ASPNN</name>
<feature type="region of interest" description="Disordered" evidence="1">
    <location>
        <begin position="584"/>
        <end position="636"/>
    </location>
</feature>
<keyword evidence="3" id="KW-1185">Reference proteome</keyword>
<dbReference type="EMBL" id="VCAU01000030">
    <property type="protein sequence ID" value="KAF9890012.1"/>
    <property type="molecule type" value="Genomic_DNA"/>
</dbReference>
<evidence type="ECO:0000313" key="3">
    <source>
        <dbReference type="Proteomes" id="UP001194746"/>
    </source>
</evidence>
<reference evidence="2" key="2">
    <citation type="submission" date="2020-02" db="EMBL/GenBank/DDBJ databases">
        <authorList>
            <person name="Gilchrist C.L.M."/>
            <person name="Chooi Y.-H."/>
        </authorList>
    </citation>
    <scope>NUCLEOTIDE SEQUENCE</scope>
    <source>
        <strain evidence="2">MST-FP2251</strain>
    </source>
</reference>
<dbReference type="AlphaFoldDB" id="A0AAD4CQR0"/>
<dbReference type="InterPro" id="IPR022698">
    <property type="entry name" value="OrsD"/>
</dbReference>
<reference evidence="2" key="1">
    <citation type="journal article" date="2019" name="Beilstein J. Org. Chem.">
        <title>Nanangenines: drimane sesquiterpenoids as the dominant metabolite cohort of a novel Australian fungus, Aspergillus nanangensis.</title>
        <authorList>
            <person name="Lacey H.J."/>
            <person name="Gilchrist C.L.M."/>
            <person name="Crombie A."/>
            <person name="Kalaitzis J.A."/>
            <person name="Vuong D."/>
            <person name="Rutledge P.J."/>
            <person name="Turner P."/>
            <person name="Pitt J.I."/>
            <person name="Lacey E."/>
            <person name="Chooi Y.H."/>
            <person name="Piggott A.M."/>
        </authorList>
    </citation>
    <scope>NUCLEOTIDE SEQUENCE</scope>
    <source>
        <strain evidence="2">MST-FP2251</strain>
    </source>
</reference>
<accession>A0AAD4CQR0</accession>
<proteinExistence type="predicted"/>
<comment type="caution">
    <text evidence="2">The sequence shown here is derived from an EMBL/GenBank/DDBJ whole genome shotgun (WGS) entry which is preliminary data.</text>
</comment>
<organism evidence="2 3">
    <name type="scientific">Aspergillus nanangensis</name>
    <dbReference type="NCBI Taxonomy" id="2582783"/>
    <lineage>
        <taxon>Eukaryota</taxon>
        <taxon>Fungi</taxon>
        <taxon>Dikarya</taxon>
        <taxon>Ascomycota</taxon>
        <taxon>Pezizomycotina</taxon>
        <taxon>Eurotiomycetes</taxon>
        <taxon>Eurotiomycetidae</taxon>
        <taxon>Eurotiales</taxon>
        <taxon>Aspergillaceae</taxon>
        <taxon>Aspergillus</taxon>
        <taxon>Aspergillus subgen. Circumdati</taxon>
    </lineage>
</organism>
<dbReference type="Pfam" id="PF12013">
    <property type="entry name" value="OrsD"/>
    <property type="match status" value="1"/>
</dbReference>
<feature type="compositionally biased region" description="Acidic residues" evidence="1">
    <location>
        <begin position="585"/>
        <end position="599"/>
    </location>
</feature>
<dbReference type="Proteomes" id="UP001194746">
    <property type="component" value="Unassembled WGS sequence"/>
</dbReference>
<feature type="compositionally biased region" description="Basic and acidic residues" evidence="1">
    <location>
        <begin position="615"/>
        <end position="636"/>
    </location>
</feature>
<gene>
    <name evidence="2" type="ORF">FE257_006692</name>
</gene>